<dbReference type="AlphaFoldDB" id="A0A238BSD2"/>
<name>A0A238BSD2_9BILA</name>
<evidence type="ECO:0000313" key="3">
    <source>
        <dbReference type="Proteomes" id="UP000242913"/>
    </source>
</evidence>
<keyword evidence="3" id="KW-1185">Reference proteome</keyword>
<feature type="region of interest" description="Disordered" evidence="1">
    <location>
        <begin position="1"/>
        <end position="20"/>
    </location>
</feature>
<gene>
    <name evidence="2" type="ORF">X798_05021</name>
</gene>
<sequence length="324" mass="37505">SNERSKRTSSADPTLQNDRNLRRLSKYSEQKPCLSVYTSPNAEISYFERDRMNAVQIMSGKKKLPSYPGREDFDYNERYAVEPIVNMRLPSLKEDTYVGCCSKMDIRHSKHFDVARSPLPIHVSEDGGSHYEEIDDEMSVPKVMLQQINNESKSSTVDYLTTLDDHSGQQLQDIVHEIIKINRIFGLEEQCSVLKREEGAHCNLVIAVVAQLLSRFELKAAKSIEVLSQMLYNTRFLNAHEVTVSDVEAHRYVVWQLMAEWQVLILCHQVEVHCLPRSVMNKLPPQTDEWCGMVVSDQRPKEKSYRTCRHFDDERRNRAIILAE</sequence>
<evidence type="ECO:0000256" key="1">
    <source>
        <dbReference type="SAM" id="MobiDB-lite"/>
    </source>
</evidence>
<proteinExistence type="predicted"/>
<dbReference type="EMBL" id="KZ270018">
    <property type="protein sequence ID" value="OZC07914.1"/>
    <property type="molecule type" value="Genomic_DNA"/>
</dbReference>
<evidence type="ECO:0000313" key="2">
    <source>
        <dbReference type="EMBL" id="OZC07914.1"/>
    </source>
</evidence>
<feature type="compositionally biased region" description="Polar residues" evidence="1">
    <location>
        <begin position="8"/>
        <end position="18"/>
    </location>
</feature>
<organism evidence="2 3">
    <name type="scientific">Onchocerca flexuosa</name>
    <dbReference type="NCBI Taxonomy" id="387005"/>
    <lineage>
        <taxon>Eukaryota</taxon>
        <taxon>Metazoa</taxon>
        <taxon>Ecdysozoa</taxon>
        <taxon>Nematoda</taxon>
        <taxon>Chromadorea</taxon>
        <taxon>Rhabditida</taxon>
        <taxon>Spirurina</taxon>
        <taxon>Spiruromorpha</taxon>
        <taxon>Filarioidea</taxon>
        <taxon>Onchocercidae</taxon>
        <taxon>Onchocerca</taxon>
    </lineage>
</organism>
<accession>A0A238BSD2</accession>
<feature type="non-terminal residue" evidence="2">
    <location>
        <position position="1"/>
    </location>
</feature>
<dbReference type="Proteomes" id="UP000242913">
    <property type="component" value="Unassembled WGS sequence"/>
</dbReference>
<protein>
    <submittedName>
        <fullName evidence="2">Uncharacterized protein</fullName>
    </submittedName>
</protein>
<reference evidence="2 3" key="1">
    <citation type="submission" date="2015-12" db="EMBL/GenBank/DDBJ databases">
        <title>Draft genome of the nematode, Onchocerca flexuosa.</title>
        <authorList>
            <person name="Mitreva M."/>
        </authorList>
    </citation>
    <scope>NUCLEOTIDE SEQUENCE [LARGE SCALE GENOMIC DNA]</scope>
    <source>
        <strain evidence="2">Red Deer</strain>
    </source>
</reference>